<dbReference type="AlphaFoldDB" id="A0A6S7G2F1"/>
<feature type="compositionally biased region" description="Basic and acidic residues" evidence="4">
    <location>
        <begin position="7"/>
        <end position="27"/>
    </location>
</feature>
<dbReference type="PANTHER" id="PTHR13276">
    <property type="entry name" value="GUANINE NUCLEOTIDE EXCHANGE FACTOR MSS4"/>
    <property type="match status" value="1"/>
</dbReference>
<dbReference type="GO" id="GO:0007264">
    <property type="term" value="P:small GTPase-mediated signal transduction"/>
    <property type="evidence" value="ECO:0007669"/>
    <property type="project" value="InterPro"/>
</dbReference>
<dbReference type="SUPFAM" id="SSF51316">
    <property type="entry name" value="Mss4-like"/>
    <property type="match status" value="1"/>
</dbReference>
<dbReference type="InterPro" id="IPR007515">
    <property type="entry name" value="Mss4"/>
</dbReference>
<keyword evidence="6" id="KW-1185">Reference proteome</keyword>
<dbReference type="GO" id="GO:0005085">
    <property type="term" value="F:guanyl-nucleotide exchange factor activity"/>
    <property type="evidence" value="ECO:0007669"/>
    <property type="project" value="UniProtKB-KW"/>
</dbReference>
<dbReference type="Proteomes" id="UP001152795">
    <property type="component" value="Unassembled WGS sequence"/>
</dbReference>
<evidence type="ECO:0000256" key="3">
    <source>
        <dbReference type="ARBA" id="ARBA00022927"/>
    </source>
</evidence>
<evidence type="ECO:0000256" key="2">
    <source>
        <dbReference type="ARBA" id="ARBA00022658"/>
    </source>
</evidence>
<name>A0A6S7G2F1_PARCT</name>
<dbReference type="EMBL" id="CACRXK020000255">
    <property type="protein sequence ID" value="CAB3980071.1"/>
    <property type="molecule type" value="Genomic_DNA"/>
</dbReference>
<dbReference type="GO" id="GO:0015031">
    <property type="term" value="P:protein transport"/>
    <property type="evidence" value="ECO:0007669"/>
    <property type="project" value="UniProtKB-KW"/>
</dbReference>
<accession>A0A6S7G2F1</accession>
<protein>
    <submittedName>
        <fullName evidence="5">Guanine nucleotide exchange factor MSS4</fullName>
    </submittedName>
</protein>
<keyword evidence="3" id="KW-0653">Protein transport</keyword>
<dbReference type="GO" id="GO:0016020">
    <property type="term" value="C:membrane"/>
    <property type="evidence" value="ECO:0007669"/>
    <property type="project" value="TreeGrafter"/>
</dbReference>
<dbReference type="GO" id="GO:0008270">
    <property type="term" value="F:zinc ion binding"/>
    <property type="evidence" value="ECO:0007669"/>
    <property type="project" value="TreeGrafter"/>
</dbReference>
<dbReference type="GO" id="GO:0005829">
    <property type="term" value="C:cytosol"/>
    <property type="evidence" value="ECO:0007669"/>
    <property type="project" value="TreeGrafter"/>
</dbReference>
<keyword evidence="1" id="KW-0813">Transport</keyword>
<evidence type="ECO:0000256" key="4">
    <source>
        <dbReference type="SAM" id="MobiDB-lite"/>
    </source>
</evidence>
<dbReference type="GO" id="GO:0006892">
    <property type="term" value="P:post-Golgi vesicle-mediated transport"/>
    <property type="evidence" value="ECO:0007669"/>
    <property type="project" value="TreeGrafter"/>
</dbReference>
<dbReference type="InterPro" id="IPR011323">
    <property type="entry name" value="Mss4/transl-control_tumour"/>
</dbReference>
<dbReference type="Pfam" id="PF04421">
    <property type="entry name" value="Mss4"/>
    <property type="match status" value="1"/>
</dbReference>
<dbReference type="PROSITE" id="PS51796">
    <property type="entry name" value="MSS4"/>
    <property type="match status" value="1"/>
</dbReference>
<dbReference type="Gene3D" id="2.170.150.10">
    <property type="entry name" value="Metal Binding Protein, Guanine Nucleotide Exchange Factor, Chain A"/>
    <property type="match status" value="1"/>
</dbReference>
<feature type="region of interest" description="Disordered" evidence="4">
    <location>
        <begin position="1"/>
        <end position="27"/>
    </location>
</feature>
<evidence type="ECO:0000313" key="6">
    <source>
        <dbReference type="Proteomes" id="UP001152795"/>
    </source>
</evidence>
<dbReference type="InterPro" id="IPR011057">
    <property type="entry name" value="Mss4-like_sf"/>
</dbReference>
<dbReference type="PANTHER" id="PTHR13276:SF0">
    <property type="entry name" value="GUANINE NUCLEOTIDE EXCHANGE FACTOR MSS4"/>
    <property type="match status" value="1"/>
</dbReference>
<dbReference type="FunFam" id="2.170.150.10:FF:000005">
    <property type="entry name" value="Guanine nucleotide exchange factor MSS4"/>
    <property type="match status" value="1"/>
</dbReference>
<sequence length="138" mass="15818">MASVDSEEGKSQTESDEMQKHVDKTELVSENGKNLKWLLCPHCDSKVLQPNKGEYLEKEYVLPFTSAKHGEPKESERETLSQFWLVIDMYTFENVGFSKTVNTTKYLICADCEIGPIGFVNLEDKTKHYIALSRVKHQ</sequence>
<evidence type="ECO:0000256" key="1">
    <source>
        <dbReference type="ARBA" id="ARBA00022448"/>
    </source>
</evidence>
<comment type="caution">
    <text evidence="5">The sequence shown here is derived from an EMBL/GenBank/DDBJ whole genome shotgun (WGS) entry which is preliminary data.</text>
</comment>
<evidence type="ECO:0000313" key="5">
    <source>
        <dbReference type="EMBL" id="CAB3980071.1"/>
    </source>
</evidence>
<keyword evidence="2" id="KW-0344">Guanine-nucleotide releasing factor</keyword>
<proteinExistence type="predicted"/>
<reference evidence="5" key="1">
    <citation type="submission" date="2020-04" db="EMBL/GenBank/DDBJ databases">
        <authorList>
            <person name="Alioto T."/>
            <person name="Alioto T."/>
            <person name="Gomez Garrido J."/>
        </authorList>
    </citation>
    <scope>NUCLEOTIDE SEQUENCE</scope>
    <source>
        <strain evidence="5">A484AB</strain>
    </source>
</reference>
<organism evidence="5 6">
    <name type="scientific">Paramuricea clavata</name>
    <name type="common">Red gorgonian</name>
    <name type="synonym">Violescent sea-whip</name>
    <dbReference type="NCBI Taxonomy" id="317549"/>
    <lineage>
        <taxon>Eukaryota</taxon>
        <taxon>Metazoa</taxon>
        <taxon>Cnidaria</taxon>
        <taxon>Anthozoa</taxon>
        <taxon>Octocorallia</taxon>
        <taxon>Malacalcyonacea</taxon>
        <taxon>Plexauridae</taxon>
        <taxon>Paramuricea</taxon>
    </lineage>
</organism>
<gene>
    <name evidence="5" type="ORF">PACLA_8A001978</name>
</gene>
<dbReference type="OrthoDB" id="30840at2759"/>